<dbReference type="SUPFAM" id="SSF50729">
    <property type="entry name" value="PH domain-like"/>
    <property type="match status" value="1"/>
</dbReference>
<accession>A0A177AXA6</accession>
<reference evidence="1 2" key="1">
    <citation type="submission" date="2016-04" db="EMBL/GenBank/DDBJ databases">
        <title>The genome of Intoshia linei affirms orthonectids as highly simplified spiralians.</title>
        <authorList>
            <person name="Mikhailov K.V."/>
            <person name="Slusarev G.S."/>
            <person name="Nikitin M.A."/>
            <person name="Logacheva M.D."/>
            <person name="Penin A."/>
            <person name="Aleoshin V."/>
            <person name="Panchin Y.V."/>
        </authorList>
    </citation>
    <scope>NUCLEOTIDE SEQUENCE [LARGE SCALE GENOMIC DNA]</scope>
    <source>
        <strain evidence="1">Intl2013</strain>
        <tissue evidence="1">Whole animal</tissue>
    </source>
</reference>
<dbReference type="Proteomes" id="UP000078046">
    <property type="component" value="Unassembled WGS sequence"/>
</dbReference>
<sequence>KSSTSSKPKETFSLINYLKLFGHNIDLYESEGLIKISETRCIGQIEKRGKHLWRKKFLIFDYATKELQFLSNCDENNRISIKKCTYAFDLLEDVYAYKSFDEIDDSMPNYFRASDHKQISTMLISSRSSGKQCIFIIKLTNIILVLMTQTQSVMNLWMDIIRSAFE</sequence>
<organism evidence="1 2">
    <name type="scientific">Intoshia linei</name>
    <dbReference type="NCBI Taxonomy" id="1819745"/>
    <lineage>
        <taxon>Eukaryota</taxon>
        <taxon>Metazoa</taxon>
        <taxon>Spiralia</taxon>
        <taxon>Lophotrochozoa</taxon>
        <taxon>Mesozoa</taxon>
        <taxon>Orthonectida</taxon>
        <taxon>Rhopaluridae</taxon>
        <taxon>Intoshia</taxon>
    </lineage>
</organism>
<proteinExistence type="predicted"/>
<name>A0A177AXA6_9BILA</name>
<feature type="non-terminal residue" evidence="1">
    <location>
        <position position="1"/>
    </location>
</feature>
<evidence type="ECO:0000313" key="2">
    <source>
        <dbReference type="Proteomes" id="UP000078046"/>
    </source>
</evidence>
<protein>
    <recommendedName>
        <fullName evidence="3">PH domain-containing protein</fullName>
    </recommendedName>
</protein>
<evidence type="ECO:0008006" key="3">
    <source>
        <dbReference type="Google" id="ProtNLM"/>
    </source>
</evidence>
<gene>
    <name evidence="1" type="ORF">A3Q56_05597</name>
</gene>
<keyword evidence="2" id="KW-1185">Reference proteome</keyword>
<dbReference type="EMBL" id="LWCA01000879">
    <property type="protein sequence ID" value="OAF66616.1"/>
    <property type="molecule type" value="Genomic_DNA"/>
</dbReference>
<comment type="caution">
    <text evidence="1">The sequence shown here is derived from an EMBL/GenBank/DDBJ whole genome shotgun (WGS) entry which is preliminary data.</text>
</comment>
<dbReference type="AlphaFoldDB" id="A0A177AXA6"/>
<evidence type="ECO:0000313" key="1">
    <source>
        <dbReference type="EMBL" id="OAF66616.1"/>
    </source>
</evidence>